<dbReference type="Proteomes" id="UP001234178">
    <property type="component" value="Unassembled WGS sequence"/>
</dbReference>
<protein>
    <submittedName>
        <fullName evidence="1">Uncharacterized protein</fullName>
    </submittedName>
</protein>
<keyword evidence="2" id="KW-1185">Reference proteome</keyword>
<reference evidence="1 2" key="1">
    <citation type="journal article" date="2023" name="Nucleic Acids Res.">
        <title>The hologenome of Daphnia magna reveals possible DNA methylation and microbiome-mediated evolution of the host genome.</title>
        <authorList>
            <person name="Chaturvedi A."/>
            <person name="Li X."/>
            <person name="Dhandapani V."/>
            <person name="Marshall H."/>
            <person name="Kissane S."/>
            <person name="Cuenca-Cambronero M."/>
            <person name="Asole G."/>
            <person name="Calvet F."/>
            <person name="Ruiz-Romero M."/>
            <person name="Marangio P."/>
            <person name="Guigo R."/>
            <person name="Rago D."/>
            <person name="Mirbahai L."/>
            <person name="Eastwood N."/>
            <person name="Colbourne J.K."/>
            <person name="Zhou J."/>
            <person name="Mallon E."/>
            <person name="Orsini L."/>
        </authorList>
    </citation>
    <scope>NUCLEOTIDE SEQUENCE [LARGE SCALE GENOMIC DNA]</scope>
    <source>
        <strain evidence="1">LRV0_1</strain>
    </source>
</reference>
<dbReference type="EMBL" id="JAOYFB010000002">
    <property type="protein sequence ID" value="KAK4007869.1"/>
    <property type="molecule type" value="Genomic_DNA"/>
</dbReference>
<name>A0ABQ9Z5H1_9CRUS</name>
<organism evidence="1 2">
    <name type="scientific">Daphnia magna</name>
    <dbReference type="NCBI Taxonomy" id="35525"/>
    <lineage>
        <taxon>Eukaryota</taxon>
        <taxon>Metazoa</taxon>
        <taxon>Ecdysozoa</taxon>
        <taxon>Arthropoda</taxon>
        <taxon>Crustacea</taxon>
        <taxon>Branchiopoda</taxon>
        <taxon>Diplostraca</taxon>
        <taxon>Cladocera</taxon>
        <taxon>Anomopoda</taxon>
        <taxon>Daphniidae</taxon>
        <taxon>Daphnia</taxon>
    </lineage>
</organism>
<comment type="caution">
    <text evidence="1">The sequence shown here is derived from an EMBL/GenBank/DDBJ whole genome shotgun (WGS) entry which is preliminary data.</text>
</comment>
<evidence type="ECO:0000313" key="2">
    <source>
        <dbReference type="Proteomes" id="UP001234178"/>
    </source>
</evidence>
<sequence>MMFHLFCLCFRTGKHYANWYVLSGYNRVKRNGLWLYTYRATDTNEGLREITSELEITWKCGLQQFVVDIQLIAPCGLAIHKLNGRLTDVHRSS</sequence>
<proteinExistence type="predicted"/>
<evidence type="ECO:0000313" key="1">
    <source>
        <dbReference type="EMBL" id="KAK4007869.1"/>
    </source>
</evidence>
<accession>A0ABQ9Z5H1</accession>
<gene>
    <name evidence="1" type="ORF">OUZ56_013018</name>
</gene>